<dbReference type="AlphaFoldDB" id="A0A9N8D948"/>
<dbReference type="EMBL" id="CAICTM010000042">
    <property type="protein sequence ID" value="CAB9498622.1"/>
    <property type="molecule type" value="Genomic_DNA"/>
</dbReference>
<proteinExistence type="predicted"/>
<organism evidence="1 2">
    <name type="scientific">Seminavis robusta</name>
    <dbReference type="NCBI Taxonomy" id="568900"/>
    <lineage>
        <taxon>Eukaryota</taxon>
        <taxon>Sar</taxon>
        <taxon>Stramenopiles</taxon>
        <taxon>Ochrophyta</taxon>
        <taxon>Bacillariophyta</taxon>
        <taxon>Bacillariophyceae</taxon>
        <taxon>Bacillariophycidae</taxon>
        <taxon>Naviculales</taxon>
        <taxon>Naviculaceae</taxon>
        <taxon>Seminavis</taxon>
    </lineage>
</organism>
<accession>A0A9N8D948</accession>
<gene>
    <name evidence="1" type="ORF">SEMRO_42_G025500.1</name>
</gene>
<sequence>MGTHSRTSLFETSVRNLFVYFVRDPAARNTVLSFDNFREESIEGIQCTEETLLDRIGNFSSGNFGTILKDGQGGFQLQFAALEPIPYFAAWDPSDRETVQNADKVQAIIHRMMRGYNFMIVVERMEESLVALALLLDP</sequence>
<keyword evidence="2" id="KW-1185">Reference proteome</keyword>
<dbReference type="OrthoDB" id="46480at2759"/>
<evidence type="ECO:0000313" key="1">
    <source>
        <dbReference type="EMBL" id="CAB9498622.1"/>
    </source>
</evidence>
<name>A0A9N8D948_9STRA</name>
<dbReference type="Proteomes" id="UP001153069">
    <property type="component" value="Unassembled WGS sequence"/>
</dbReference>
<reference evidence="1" key="1">
    <citation type="submission" date="2020-06" db="EMBL/GenBank/DDBJ databases">
        <authorList>
            <consortium name="Plant Systems Biology data submission"/>
        </authorList>
    </citation>
    <scope>NUCLEOTIDE SEQUENCE</scope>
    <source>
        <strain evidence="1">D6</strain>
    </source>
</reference>
<comment type="caution">
    <text evidence="1">The sequence shown here is derived from an EMBL/GenBank/DDBJ whole genome shotgun (WGS) entry which is preliminary data.</text>
</comment>
<evidence type="ECO:0000313" key="2">
    <source>
        <dbReference type="Proteomes" id="UP001153069"/>
    </source>
</evidence>
<protein>
    <submittedName>
        <fullName evidence="1">Uncharacterized protein</fullName>
    </submittedName>
</protein>